<dbReference type="Gene3D" id="3.30.2140.10">
    <property type="entry name" value="Arylamine N-acetyltransferase"/>
    <property type="match status" value="1"/>
</dbReference>
<dbReference type="Gene3D" id="2.40.128.150">
    <property type="entry name" value="Cysteine proteinases"/>
    <property type="match status" value="1"/>
</dbReference>
<dbReference type="AlphaFoldDB" id="A0A4V2YL04"/>
<dbReference type="InterPro" id="IPR001447">
    <property type="entry name" value="Arylamine_N-AcTrfase"/>
</dbReference>
<dbReference type="PANTHER" id="PTHR11786">
    <property type="entry name" value="N-HYDROXYARYLAMINE O-ACETYLTRANSFERASE"/>
    <property type="match status" value="1"/>
</dbReference>
<dbReference type="OrthoDB" id="7181050at2"/>
<comment type="similarity">
    <text evidence="1 2">Belongs to the arylamine N-acetyltransferase family.</text>
</comment>
<dbReference type="EMBL" id="SMKQ01000100">
    <property type="protein sequence ID" value="TDD44417.1"/>
    <property type="molecule type" value="Genomic_DNA"/>
</dbReference>
<organism evidence="3 4">
    <name type="scientific">Nonomuraea terrae</name>
    <dbReference type="NCBI Taxonomy" id="2530383"/>
    <lineage>
        <taxon>Bacteria</taxon>
        <taxon>Bacillati</taxon>
        <taxon>Actinomycetota</taxon>
        <taxon>Actinomycetes</taxon>
        <taxon>Streptosporangiales</taxon>
        <taxon>Streptosporangiaceae</taxon>
        <taxon>Nonomuraea</taxon>
    </lineage>
</organism>
<gene>
    <name evidence="3" type="ORF">E1286_27245</name>
</gene>
<evidence type="ECO:0000256" key="1">
    <source>
        <dbReference type="ARBA" id="ARBA00006547"/>
    </source>
</evidence>
<accession>A0A4V2YL04</accession>
<dbReference type="SUPFAM" id="SSF54001">
    <property type="entry name" value="Cysteine proteinases"/>
    <property type="match status" value="1"/>
</dbReference>
<dbReference type="Pfam" id="PF00797">
    <property type="entry name" value="Acetyltransf_2"/>
    <property type="match status" value="1"/>
</dbReference>
<evidence type="ECO:0000256" key="2">
    <source>
        <dbReference type="RuleBase" id="RU003452"/>
    </source>
</evidence>
<evidence type="ECO:0000313" key="3">
    <source>
        <dbReference type="EMBL" id="TDD44417.1"/>
    </source>
</evidence>
<proteinExistence type="inferred from homology"/>
<dbReference type="PANTHER" id="PTHR11786:SF0">
    <property type="entry name" value="ARYLAMINE N-ACETYLTRANSFERASE 4-RELATED"/>
    <property type="match status" value="1"/>
</dbReference>
<evidence type="ECO:0000313" key="4">
    <source>
        <dbReference type="Proteomes" id="UP000295302"/>
    </source>
</evidence>
<dbReference type="InterPro" id="IPR038765">
    <property type="entry name" value="Papain-like_cys_pep_sf"/>
</dbReference>
<dbReference type="RefSeq" id="WP_132616828.1">
    <property type="nucleotide sequence ID" value="NZ_SMKQ01000100.1"/>
</dbReference>
<reference evidence="3 4" key="1">
    <citation type="submission" date="2019-03" db="EMBL/GenBank/DDBJ databases">
        <title>Draft genome sequences of novel Actinobacteria.</title>
        <authorList>
            <person name="Sahin N."/>
            <person name="Ay H."/>
            <person name="Saygin H."/>
        </authorList>
    </citation>
    <scope>NUCLEOTIDE SEQUENCE [LARGE SCALE GENOMIC DNA]</scope>
    <source>
        <strain evidence="3 4">CH32</strain>
    </source>
</reference>
<keyword evidence="3" id="KW-0808">Transferase</keyword>
<keyword evidence="4" id="KW-1185">Reference proteome</keyword>
<dbReference type="GO" id="GO:0016407">
    <property type="term" value="F:acetyltransferase activity"/>
    <property type="evidence" value="ECO:0007669"/>
    <property type="project" value="InterPro"/>
</dbReference>
<dbReference type="Proteomes" id="UP000295302">
    <property type="component" value="Unassembled WGS sequence"/>
</dbReference>
<name>A0A4V2YL04_9ACTN</name>
<dbReference type="PRINTS" id="PR01543">
    <property type="entry name" value="ANATRNSFRASE"/>
</dbReference>
<protein>
    <submittedName>
        <fullName evidence="3">Acetyltransferase</fullName>
    </submittedName>
</protein>
<sequence>MWDVDMWDIDMWDIDKLDLDAYLTRIGYGGPRTPDARTLRAVHLAHVRAIPFENLDVILGREILLDLGSLQDKLVTGGRGGYCHEHNLLFAAALERLGFTVTRHLARIRLGRRHLPRSHATLTVQADGRTWLADVGFGGDGLVAPMPFEDGATLESGPWRWRLGRDDGFWVLHAGETELYAFRPDEPHFPSDFEVANFYVSRNPHSPFTRHVLVQRTTADARIRLQDHTFTTAPDLTRRLTTELALHLPPADVEALLPHLRQ</sequence>
<comment type="caution">
    <text evidence="3">The sequence shown here is derived from an EMBL/GenBank/DDBJ whole genome shotgun (WGS) entry which is preliminary data.</text>
</comment>